<dbReference type="EMBL" id="SLVM01000006">
    <property type="protein sequence ID" value="TCM85731.1"/>
    <property type="molecule type" value="Genomic_DNA"/>
</dbReference>
<feature type="transmembrane region" description="Helical" evidence="1">
    <location>
        <begin position="30"/>
        <end position="55"/>
    </location>
</feature>
<dbReference type="OrthoDB" id="9808192at2"/>
<keyword evidence="2" id="KW-0732">Signal</keyword>
<protein>
    <submittedName>
        <fullName evidence="3">Urease accessory protein</fullName>
    </submittedName>
</protein>
<keyword evidence="1" id="KW-0472">Membrane</keyword>
<evidence type="ECO:0000313" key="4">
    <source>
        <dbReference type="Proteomes" id="UP000295277"/>
    </source>
</evidence>
<dbReference type="Proteomes" id="UP000295277">
    <property type="component" value="Unassembled WGS sequence"/>
</dbReference>
<accession>A0A4R1YX05</accession>
<keyword evidence="1" id="KW-1133">Transmembrane helix</keyword>
<dbReference type="PIRSF" id="PIRSF016919">
    <property type="entry name" value="HupE_UreJ"/>
    <property type="match status" value="1"/>
</dbReference>
<dbReference type="Pfam" id="PF04955">
    <property type="entry name" value="HupE_UreJ"/>
    <property type="match status" value="1"/>
</dbReference>
<proteinExistence type="predicted"/>
<evidence type="ECO:0000256" key="1">
    <source>
        <dbReference type="SAM" id="Phobius"/>
    </source>
</evidence>
<keyword evidence="4" id="KW-1185">Reference proteome</keyword>
<feature type="transmembrane region" description="Helical" evidence="1">
    <location>
        <begin position="137"/>
        <end position="165"/>
    </location>
</feature>
<dbReference type="InterPro" id="IPR007038">
    <property type="entry name" value="HupE_UreJ"/>
</dbReference>
<feature type="transmembrane region" description="Helical" evidence="1">
    <location>
        <begin position="171"/>
        <end position="190"/>
    </location>
</feature>
<feature type="chain" id="PRO_5020956568" evidence="2">
    <location>
        <begin position="21"/>
        <end position="191"/>
    </location>
</feature>
<evidence type="ECO:0000313" key="3">
    <source>
        <dbReference type="EMBL" id="TCM85731.1"/>
    </source>
</evidence>
<dbReference type="RefSeq" id="WP_132694012.1">
    <property type="nucleotide sequence ID" value="NZ_SLVM01000006.1"/>
</dbReference>
<feature type="transmembrane region" description="Helical" evidence="1">
    <location>
        <begin position="62"/>
        <end position="86"/>
    </location>
</feature>
<dbReference type="AlphaFoldDB" id="A0A4R1YX05"/>
<evidence type="ECO:0000256" key="2">
    <source>
        <dbReference type="SAM" id="SignalP"/>
    </source>
</evidence>
<gene>
    <name evidence="3" type="ORF">EV216_10631</name>
</gene>
<sequence length="191" mass="18503">MKRLALALAPALLAASPALAHLDPVAHGSFAAGFTHPVFGLDHILAMVAVGLWAVTLGGRALVALPAAFVGAMTLGFALALVGLPLPMVEPMILASVLVLGVLVALAVRLPLAAGAAVVGALALFHGHAHGAEMGGATALAYLGGFALATALLHGVGVLAGWAMARFGGAILARASGALVAGAGAVLVLAG</sequence>
<feature type="signal peptide" evidence="2">
    <location>
        <begin position="1"/>
        <end position="20"/>
    </location>
</feature>
<comment type="caution">
    <text evidence="3">The sequence shown here is derived from an EMBL/GenBank/DDBJ whole genome shotgun (WGS) entry which is preliminary data.</text>
</comment>
<name>A0A4R1YX05_9RHOB</name>
<feature type="transmembrane region" description="Helical" evidence="1">
    <location>
        <begin position="92"/>
        <end position="125"/>
    </location>
</feature>
<reference evidence="3 4" key="1">
    <citation type="submission" date="2019-03" db="EMBL/GenBank/DDBJ databases">
        <title>Genomic Encyclopedia of Type Strains, Phase IV (KMG-IV): sequencing the most valuable type-strain genomes for metagenomic binning, comparative biology and taxonomic classification.</title>
        <authorList>
            <person name="Goeker M."/>
        </authorList>
    </citation>
    <scope>NUCLEOTIDE SEQUENCE [LARGE SCALE GENOMIC DNA]</scope>
    <source>
        <strain evidence="3 4">DSM 21153</strain>
    </source>
</reference>
<organism evidence="3 4">
    <name type="scientific">Rhodovulum steppense</name>
    <dbReference type="NCBI Taxonomy" id="540251"/>
    <lineage>
        <taxon>Bacteria</taxon>
        <taxon>Pseudomonadati</taxon>
        <taxon>Pseudomonadota</taxon>
        <taxon>Alphaproteobacteria</taxon>
        <taxon>Rhodobacterales</taxon>
        <taxon>Paracoccaceae</taxon>
        <taxon>Rhodovulum</taxon>
    </lineage>
</organism>
<keyword evidence="1" id="KW-0812">Transmembrane</keyword>